<dbReference type="CDD" id="cd21037">
    <property type="entry name" value="MLKL_NTD"/>
    <property type="match status" value="1"/>
</dbReference>
<dbReference type="InterPro" id="IPR036537">
    <property type="entry name" value="Adaptor_Cbl_N_dom_sf"/>
</dbReference>
<dbReference type="Proteomes" id="UP000250043">
    <property type="component" value="Unassembled WGS sequence"/>
</dbReference>
<sequence>IQKAVGTAVDVALEVLDYSTELLQLAPVPGLQEAVETVLKIANAAKLVSRNRKECERLAQRCVAVMLSVRQEVKQSGDQVTQELQVPISELIVAFAEVYRFLQGHGHNTAVRQWLNRQEVAENLRICDRKLDSSLSMFSVSATSAAQELS</sequence>
<organism evidence="1 2">
    <name type="scientific">Obba rivulosa</name>
    <dbReference type="NCBI Taxonomy" id="1052685"/>
    <lineage>
        <taxon>Eukaryota</taxon>
        <taxon>Fungi</taxon>
        <taxon>Dikarya</taxon>
        <taxon>Basidiomycota</taxon>
        <taxon>Agaricomycotina</taxon>
        <taxon>Agaricomycetes</taxon>
        <taxon>Polyporales</taxon>
        <taxon>Gelatoporiaceae</taxon>
        <taxon>Obba</taxon>
    </lineage>
</organism>
<evidence type="ECO:0000313" key="1">
    <source>
        <dbReference type="EMBL" id="OCH88136.1"/>
    </source>
</evidence>
<evidence type="ECO:0000313" key="2">
    <source>
        <dbReference type="Proteomes" id="UP000250043"/>
    </source>
</evidence>
<dbReference type="GO" id="GO:0007166">
    <property type="term" value="P:cell surface receptor signaling pathway"/>
    <property type="evidence" value="ECO:0007669"/>
    <property type="project" value="InterPro"/>
</dbReference>
<keyword evidence="2" id="KW-1185">Reference proteome</keyword>
<name>A0A8E2DIM1_9APHY</name>
<dbReference type="InterPro" id="IPR059179">
    <property type="entry name" value="MLKL-like_MCAfunc"/>
</dbReference>
<accession>A0A8E2DIM1</accession>
<gene>
    <name evidence="1" type="ORF">OBBRIDRAFT_735019</name>
</gene>
<feature type="non-terminal residue" evidence="1">
    <location>
        <position position="1"/>
    </location>
</feature>
<dbReference type="AlphaFoldDB" id="A0A8E2DIM1"/>
<reference evidence="1 2" key="1">
    <citation type="submission" date="2016-07" db="EMBL/GenBank/DDBJ databases">
        <title>Draft genome of the white-rot fungus Obba rivulosa 3A-2.</title>
        <authorList>
            <consortium name="DOE Joint Genome Institute"/>
            <person name="Miettinen O."/>
            <person name="Riley R."/>
            <person name="Acob R."/>
            <person name="Barry K."/>
            <person name="Cullen D."/>
            <person name="De Vries R."/>
            <person name="Hainaut M."/>
            <person name="Hatakka A."/>
            <person name="Henrissat B."/>
            <person name="Hilden K."/>
            <person name="Kuo R."/>
            <person name="Labutti K."/>
            <person name="Lipzen A."/>
            <person name="Makela M.R."/>
            <person name="Sandor L."/>
            <person name="Spatafora J.W."/>
            <person name="Grigoriev I.V."/>
            <person name="Hibbett D.S."/>
        </authorList>
    </citation>
    <scope>NUCLEOTIDE SEQUENCE [LARGE SCALE GENOMIC DNA]</scope>
    <source>
        <strain evidence="1 2">3A-2</strain>
    </source>
</reference>
<protein>
    <submittedName>
        <fullName evidence="1">Uncharacterized protein</fullName>
    </submittedName>
</protein>
<proteinExistence type="predicted"/>
<dbReference type="OrthoDB" id="1668230at2759"/>
<dbReference type="EMBL" id="KV722461">
    <property type="protein sequence ID" value="OCH88136.1"/>
    <property type="molecule type" value="Genomic_DNA"/>
</dbReference>
<dbReference type="Gene3D" id="1.20.930.20">
    <property type="entry name" value="Adaptor protein Cbl, N-terminal domain"/>
    <property type="match status" value="1"/>
</dbReference>